<name>A0AAV9V051_9PEZI</name>
<protein>
    <recommendedName>
        <fullName evidence="5">BZIP domain-containing protein</fullName>
    </recommendedName>
</protein>
<feature type="region of interest" description="Disordered" evidence="2">
    <location>
        <begin position="1"/>
        <end position="38"/>
    </location>
</feature>
<dbReference type="PANTHER" id="PTHR42070">
    <property type="entry name" value="FILAMENT ASSOCIATED PROTEIN, PUTATIVE (AFU_ORTHOLOGUE AFUA_8G06630)-RELATED"/>
    <property type="match status" value="1"/>
</dbReference>
<organism evidence="3 4">
    <name type="scientific">Orbilia brochopaga</name>
    <dbReference type="NCBI Taxonomy" id="3140254"/>
    <lineage>
        <taxon>Eukaryota</taxon>
        <taxon>Fungi</taxon>
        <taxon>Dikarya</taxon>
        <taxon>Ascomycota</taxon>
        <taxon>Pezizomycotina</taxon>
        <taxon>Orbiliomycetes</taxon>
        <taxon>Orbiliales</taxon>
        <taxon>Orbiliaceae</taxon>
        <taxon>Orbilia</taxon>
    </lineage>
</organism>
<reference evidence="3 4" key="1">
    <citation type="submission" date="2019-10" db="EMBL/GenBank/DDBJ databases">
        <authorList>
            <person name="Palmer J.M."/>
        </authorList>
    </citation>
    <scope>NUCLEOTIDE SEQUENCE [LARGE SCALE GENOMIC DNA]</scope>
    <source>
        <strain evidence="3 4">TWF696</strain>
    </source>
</reference>
<feature type="compositionally biased region" description="Basic and acidic residues" evidence="2">
    <location>
        <begin position="21"/>
        <end position="33"/>
    </location>
</feature>
<dbReference type="InterPro" id="IPR046347">
    <property type="entry name" value="bZIP_sf"/>
</dbReference>
<dbReference type="AlphaFoldDB" id="A0AAV9V051"/>
<comment type="caution">
    <text evidence="3">The sequence shown here is derived from an EMBL/GenBank/DDBJ whole genome shotgun (WGS) entry which is preliminary data.</text>
</comment>
<accession>A0AAV9V051</accession>
<keyword evidence="4" id="KW-1185">Reference proteome</keyword>
<evidence type="ECO:0008006" key="5">
    <source>
        <dbReference type="Google" id="ProtNLM"/>
    </source>
</evidence>
<dbReference type="SUPFAM" id="SSF57959">
    <property type="entry name" value="Leucine zipper domain"/>
    <property type="match status" value="1"/>
</dbReference>
<evidence type="ECO:0000313" key="3">
    <source>
        <dbReference type="EMBL" id="KAK6352994.1"/>
    </source>
</evidence>
<dbReference type="PANTHER" id="PTHR42070:SF1">
    <property type="entry name" value="FILAMENT ASSOCIATED PROTEIN, PUTATIVE (AFU_ORTHOLOGUE AFUA_8G06630)-RELATED"/>
    <property type="match status" value="1"/>
</dbReference>
<sequence>MRRPTSGPQTGSITKFSSRPKPADHNAARVRDNQRRHRARVKAYIAELEARLGETKEQLDAAQTKIERLTAEVQALREGCDEDAAQEQQDTAAQSLAVPASDSLGECGGGEMQPASPGESTVACTDAFKAIHQQNLSGLEMADIRSWLEPGFRKGVRQGCGCRVETQLLFALLDHVSSSERG</sequence>
<proteinExistence type="predicted"/>
<dbReference type="GO" id="GO:0003700">
    <property type="term" value="F:DNA-binding transcription factor activity"/>
    <property type="evidence" value="ECO:0007669"/>
    <property type="project" value="InterPro"/>
</dbReference>
<evidence type="ECO:0000256" key="2">
    <source>
        <dbReference type="SAM" id="MobiDB-lite"/>
    </source>
</evidence>
<evidence type="ECO:0000313" key="4">
    <source>
        <dbReference type="Proteomes" id="UP001375240"/>
    </source>
</evidence>
<keyword evidence="1" id="KW-0175">Coiled coil</keyword>
<feature type="compositionally biased region" description="Polar residues" evidence="2">
    <location>
        <begin position="1"/>
        <end position="17"/>
    </location>
</feature>
<dbReference type="CDD" id="cd14688">
    <property type="entry name" value="bZIP_YAP"/>
    <property type="match status" value="1"/>
</dbReference>
<evidence type="ECO:0000256" key="1">
    <source>
        <dbReference type="SAM" id="Coils"/>
    </source>
</evidence>
<feature type="coiled-coil region" evidence="1">
    <location>
        <begin position="38"/>
        <end position="86"/>
    </location>
</feature>
<dbReference type="Proteomes" id="UP001375240">
    <property type="component" value="Unassembled WGS sequence"/>
</dbReference>
<gene>
    <name evidence="3" type="ORF">TWF696_004983</name>
</gene>
<dbReference type="EMBL" id="JAVHNQ010000003">
    <property type="protein sequence ID" value="KAK6352994.1"/>
    <property type="molecule type" value="Genomic_DNA"/>
</dbReference>
<dbReference type="Gene3D" id="1.20.5.170">
    <property type="match status" value="1"/>
</dbReference>